<dbReference type="Pfam" id="PF14856">
    <property type="entry name" value="Hce2"/>
    <property type="match status" value="1"/>
</dbReference>
<protein>
    <recommendedName>
        <fullName evidence="2">Ecp2 effector protein-like domain-containing protein</fullName>
    </recommendedName>
</protein>
<proteinExistence type="predicted"/>
<keyword evidence="4" id="KW-1185">Reference proteome</keyword>
<organism evidence="3 4">
    <name type="scientific">Colletotrichum fructicola (strain Nara gc5)</name>
    <name type="common">Anthracnose fungus</name>
    <name type="synonym">Colletotrichum gloeosporioides (strain Nara gc5)</name>
    <dbReference type="NCBI Taxonomy" id="1213859"/>
    <lineage>
        <taxon>Eukaryota</taxon>
        <taxon>Fungi</taxon>
        <taxon>Dikarya</taxon>
        <taxon>Ascomycota</taxon>
        <taxon>Pezizomycotina</taxon>
        <taxon>Sordariomycetes</taxon>
        <taxon>Hypocreomycetidae</taxon>
        <taxon>Glomerellales</taxon>
        <taxon>Glomerellaceae</taxon>
        <taxon>Colletotrichum</taxon>
        <taxon>Colletotrichum gloeosporioides species complex</taxon>
    </lineage>
</organism>
<dbReference type="InterPro" id="IPR029226">
    <property type="entry name" value="Ecp2-like"/>
</dbReference>
<keyword evidence="1" id="KW-0732">Signal</keyword>
<comment type="caution">
    <text evidence="3">The sequence shown here is derived from an EMBL/GenBank/DDBJ whole genome shotgun (WGS) entry which is preliminary data.</text>
</comment>
<dbReference type="AlphaFoldDB" id="A0A7J6JNQ6"/>
<evidence type="ECO:0000313" key="4">
    <source>
        <dbReference type="Proteomes" id="UP000011096"/>
    </source>
</evidence>
<reference evidence="3 4" key="2">
    <citation type="submission" date="2020-04" db="EMBL/GenBank/DDBJ databases">
        <title>Genome sequencing and assembly of multiple isolates from the Colletotrichum gloeosporioides species complex.</title>
        <authorList>
            <person name="Gan P."/>
            <person name="Shirasu K."/>
        </authorList>
    </citation>
    <scope>NUCLEOTIDE SEQUENCE [LARGE SCALE GENOMIC DNA]</scope>
    <source>
        <strain evidence="3 4">Nara gc5</strain>
    </source>
</reference>
<feature type="chain" id="PRO_5029569659" description="Ecp2 effector protein-like domain-containing protein" evidence="1">
    <location>
        <begin position="24"/>
        <end position="261"/>
    </location>
</feature>
<dbReference type="RefSeq" id="XP_031886289.1">
    <property type="nucleotide sequence ID" value="XM_032034646.1"/>
</dbReference>
<dbReference type="EMBL" id="ANPB02000001">
    <property type="protein sequence ID" value="KAF4492169.1"/>
    <property type="molecule type" value="Genomic_DNA"/>
</dbReference>
<evidence type="ECO:0000313" key="3">
    <source>
        <dbReference type="EMBL" id="KAF4492169.1"/>
    </source>
</evidence>
<evidence type="ECO:0000259" key="2">
    <source>
        <dbReference type="Pfam" id="PF14856"/>
    </source>
</evidence>
<gene>
    <name evidence="3" type="ORF">CGGC5_v001566</name>
</gene>
<dbReference type="InParanoid" id="A0A7J6JNQ6"/>
<feature type="signal peptide" evidence="1">
    <location>
        <begin position="1"/>
        <end position="23"/>
    </location>
</feature>
<accession>A0A7J6JNQ6</accession>
<reference evidence="3 4" key="1">
    <citation type="submission" date="2012-08" db="EMBL/GenBank/DDBJ databases">
        <authorList>
            <person name="Gan P.H.P."/>
            <person name="Ikeda K."/>
            <person name="Irieda H."/>
            <person name="Narusaka M."/>
            <person name="O'Connell R.J."/>
            <person name="Narusaka Y."/>
            <person name="Takano Y."/>
            <person name="Kubo Y."/>
            <person name="Shirasu K."/>
        </authorList>
    </citation>
    <scope>NUCLEOTIDE SEQUENCE [LARGE SCALE GENOMIC DNA]</scope>
    <source>
        <strain evidence="3 4">Nara gc5</strain>
    </source>
</reference>
<name>A0A7J6JNQ6_COLFN</name>
<evidence type="ECO:0000256" key="1">
    <source>
        <dbReference type="SAM" id="SignalP"/>
    </source>
</evidence>
<dbReference type="GeneID" id="43618657"/>
<dbReference type="OrthoDB" id="4788837at2759"/>
<sequence length="261" mass="28556">MAAMSRLLGAITVMAFTVISSTATPFTGKPVDPNCGVICSNLERPYDGAVCYETKREDGTCQPVWVTAAMLSTRGDGLKDVDHKAPGAHYHNTAPVAGNLPIINDREDAGTENSLAKRLQFDLAPKPQRVCEYVGPTCMDPSRGKGANPGDCEDLIRFWYNNHGKWTIQKRDLEGRHYLELAQSGSCLYAVGHPHLSVQANDTVVGNSDIWATLAQGFNECGTNGKMEVQGMLDCDEWNLFFWIGSKDKFECCKGEHPPNA</sequence>
<dbReference type="Proteomes" id="UP000011096">
    <property type="component" value="Unassembled WGS sequence"/>
</dbReference>
<feature type="domain" description="Ecp2 effector protein-like" evidence="2">
    <location>
        <begin position="144"/>
        <end position="235"/>
    </location>
</feature>